<dbReference type="CDD" id="cd06532">
    <property type="entry name" value="Glyco_transf_25"/>
    <property type="match status" value="1"/>
</dbReference>
<dbReference type="OrthoDB" id="1100027at2"/>
<sequence>MKFFIINLEKSTHRKERMQQNIITWQKQNPNFKDKITFHFFKAKTPQDAIDSGFIARYNRFLAWVWKARDVRETEIACFYSHYSLWEKCVELNEAIFILEDDLDFSPYLGSGAEDITQSPYEYVRFCWRTFRRMLLVNDKFAFAHPLILGAGGYYISPSGARKLIANANEVYIALDYYLSSSFIHGVVEMVYMRPLVILNELDANSTIGKPEHQIQSKEDKIRYKKFVALRELHRIYRQIRTIIFALWHVFRIPSRW</sequence>
<evidence type="ECO:0000313" key="2">
    <source>
        <dbReference type="EMBL" id="STQ86789.1"/>
    </source>
</evidence>
<evidence type="ECO:0000313" key="4">
    <source>
        <dbReference type="Proteomes" id="UP000029922"/>
    </source>
</evidence>
<evidence type="ECO:0000313" key="3">
    <source>
        <dbReference type="EMBL" id="TLD99601.1"/>
    </source>
</evidence>
<dbReference type="EMBL" id="UGJE01000002">
    <property type="protein sequence ID" value="STQ86789.1"/>
    <property type="molecule type" value="Genomic_DNA"/>
</dbReference>
<organism evidence="2 5">
    <name type="scientific">Helicobacter muridarum</name>
    <dbReference type="NCBI Taxonomy" id="216"/>
    <lineage>
        <taxon>Bacteria</taxon>
        <taxon>Pseudomonadati</taxon>
        <taxon>Campylobacterota</taxon>
        <taxon>Epsilonproteobacteria</taxon>
        <taxon>Campylobacterales</taxon>
        <taxon>Helicobacteraceae</taxon>
        <taxon>Helicobacter</taxon>
    </lineage>
</organism>
<dbReference type="InterPro" id="IPR002654">
    <property type="entry name" value="Glyco_trans_25"/>
</dbReference>
<reference evidence="2 5" key="2">
    <citation type="submission" date="2018-06" db="EMBL/GenBank/DDBJ databases">
        <authorList>
            <consortium name="Pathogen Informatics"/>
            <person name="Doyle S."/>
        </authorList>
    </citation>
    <scope>NUCLEOTIDE SEQUENCE [LARGE SCALE GENOMIC DNA]</scope>
    <source>
        <strain evidence="2 5">NCTC12714</strain>
    </source>
</reference>
<evidence type="ECO:0000259" key="1">
    <source>
        <dbReference type="Pfam" id="PF01755"/>
    </source>
</evidence>
<protein>
    <submittedName>
        <fullName evidence="2">Lipooligosaccharide 5G8 epitope biosynthesis-protein</fullName>
    </submittedName>
</protein>
<keyword evidence="5" id="KW-1185">Reference proteome</keyword>
<proteinExistence type="predicted"/>
<dbReference type="Proteomes" id="UP000255139">
    <property type="component" value="Unassembled WGS sequence"/>
</dbReference>
<accession>A0A377PWC0</accession>
<evidence type="ECO:0000313" key="5">
    <source>
        <dbReference type="Proteomes" id="UP000255139"/>
    </source>
</evidence>
<dbReference type="AlphaFoldDB" id="A0A377PWC0"/>
<dbReference type="Pfam" id="PF01755">
    <property type="entry name" value="Glyco_transf_25"/>
    <property type="match status" value="1"/>
</dbReference>
<dbReference type="Proteomes" id="UP000029922">
    <property type="component" value="Unassembled WGS sequence"/>
</dbReference>
<feature type="domain" description="Glycosyl transferase family 25" evidence="1">
    <location>
        <begin position="2"/>
        <end position="120"/>
    </location>
</feature>
<dbReference type="RefSeq" id="WP_052089764.1">
    <property type="nucleotide sequence ID" value="NZ_FZML01000033.1"/>
</dbReference>
<gene>
    <name evidence="3" type="ORF">LS73_006955</name>
    <name evidence="2" type="ORF">NCTC12714_01600</name>
</gene>
<name>A0A377PWC0_9HELI</name>
<dbReference type="EMBL" id="JRPD02000016">
    <property type="protein sequence ID" value="TLD99601.1"/>
    <property type="molecule type" value="Genomic_DNA"/>
</dbReference>
<reference evidence="3 4" key="1">
    <citation type="journal article" date="2014" name="Genome Announc.">
        <title>Draft genome sequences of eight enterohepatic helicobacter species isolated from both laboratory and wild rodents.</title>
        <authorList>
            <person name="Sheh A."/>
            <person name="Shen Z."/>
            <person name="Fox J.G."/>
        </authorList>
    </citation>
    <scope>NUCLEOTIDE SEQUENCE [LARGE SCALE GENOMIC DNA]</scope>
    <source>
        <strain evidence="3 4">ST1</strain>
    </source>
</reference>